<organism evidence="1 2">
    <name type="scientific">Hymenobacter jeollabukensis</name>
    <dbReference type="NCBI Taxonomy" id="2025313"/>
    <lineage>
        <taxon>Bacteria</taxon>
        <taxon>Pseudomonadati</taxon>
        <taxon>Bacteroidota</taxon>
        <taxon>Cytophagia</taxon>
        <taxon>Cytophagales</taxon>
        <taxon>Hymenobacteraceae</taxon>
        <taxon>Hymenobacter</taxon>
    </lineage>
</organism>
<protein>
    <submittedName>
        <fullName evidence="1">Uncharacterized protein</fullName>
    </submittedName>
</protein>
<proteinExistence type="predicted"/>
<dbReference type="EMBL" id="VAJM01000002">
    <property type="protein sequence ID" value="TLM95246.1"/>
    <property type="molecule type" value="Genomic_DNA"/>
</dbReference>
<gene>
    <name evidence="1" type="ORF">FDY95_05520</name>
</gene>
<accession>A0A5R8WUX9</accession>
<keyword evidence="2" id="KW-1185">Reference proteome</keyword>
<dbReference type="AlphaFoldDB" id="A0A5R8WUX9"/>
<dbReference type="RefSeq" id="WP_138075736.1">
    <property type="nucleotide sequence ID" value="NZ_VAJM01000002.1"/>
</dbReference>
<reference evidence="1 2" key="1">
    <citation type="submission" date="2019-05" db="EMBL/GenBank/DDBJ databases">
        <title>Hymenobacter edaphi sp. nov., isolated from abandoned arsenic-contaminated farmland soil.</title>
        <authorList>
            <person name="Nie L."/>
        </authorList>
    </citation>
    <scope>NUCLEOTIDE SEQUENCE [LARGE SCALE GENOMIC DNA]</scope>
    <source>
        <strain evidence="1 2">1-3-3-8</strain>
    </source>
</reference>
<dbReference type="Proteomes" id="UP000305517">
    <property type="component" value="Unassembled WGS sequence"/>
</dbReference>
<evidence type="ECO:0000313" key="1">
    <source>
        <dbReference type="EMBL" id="TLM95246.1"/>
    </source>
</evidence>
<comment type="caution">
    <text evidence="1">The sequence shown here is derived from an EMBL/GenBank/DDBJ whole genome shotgun (WGS) entry which is preliminary data.</text>
</comment>
<evidence type="ECO:0000313" key="2">
    <source>
        <dbReference type="Proteomes" id="UP000305517"/>
    </source>
</evidence>
<name>A0A5R8WUX9_9BACT</name>
<sequence>MKTPFTKRRGGVCVVGILLWLLTGLRALGQEPAGNGSADHWRPAFQNCFQYTEPDVEARAAAPGGPPAYSPFGWDLTPRGDLRILVIFAGISDDIAAGAMDYAPNSDTPWPQYEATNQTPGTAFPRNF</sequence>